<feature type="transmembrane region" description="Helical" evidence="2">
    <location>
        <begin position="340"/>
        <end position="361"/>
    </location>
</feature>
<keyword evidence="2" id="KW-0472">Membrane</keyword>
<comment type="caution">
    <text evidence="3">The sequence shown here is derived from an EMBL/GenBank/DDBJ whole genome shotgun (WGS) entry which is preliminary data.</text>
</comment>
<gene>
    <name evidence="3" type="ORF">TrRE_jg2891</name>
</gene>
<feature type="region of interest" description="Disordered" evidence="1">
    <location>
        <begin position="1"/>
        <end position="24"/>
    </location>
</feature>
<evidence type="ECO:0000256" key="2">
    <source>
        <dbReference type="SAM" id="Phobius"/>
    </source>
</evidence>
<dbReference type="OrthoDB" id="10280227at2759"/>
<dbReference type="AlphaFoldDB" id="A0A9W7ABS3"/>
<accession>A0A9W7ABS3</accession>
<name>A0A9W7ABS3_9STRA</name>
<evidence type="ECO:0000256" key="1">
    <source>
        <dbReference type="SAM" id="MobiDB-lite"/>
    </source>
</evidence>
<feature type="transmembrane region" description="Helical" evidence="2">
    <location>
        <begin position="236"/>
        <end position="253"/>
    </location>
</feature>
<feature type="transmembrane region" description="Helical" evidence="2">
    <location>
        <begin position="150"/>
        <end position="170"/>
    </location>
</feature>
<feature type="transmembrane region" description="Helical" evidence="2">
    <location>
        <begin position="302"/>
        <end position="319"/>
    </location>
</feature>
<feature type="transmembrane region" description="Helical" evidence="2">
    <location>
        <begin position="274"/>
        <end position="296"/>
    </location>
</feature>
<sequence>MRNSARVSHREPATGRSSIREGETEAEDDAFAFVRRASINIVDNFSAFDFAASEEVVVAEEHEENGLDIEARFKAMEAKLEAQEVRLQAVELVSGIEREDSGDGEDDTDRLLANPAIRKETRMPVVLRRLDPAHERRSVHIFEHEIKSSCIALTVAFPSIAMIIATQFISEYIIQNLWADVMSVRCIICHTSMRLGWLNFNRYKGGFVEKTIQKSLPAAYLGMLLYAWSMDWHPGIWSWFITIVGEFVGKLATYKHEEDKEYPPFWRYVLKNCVATAIVPFGLILSNIYTVVFVVTKIERELYQVAFTACVYPSMCLILKKAMLGFFCNEEFLMQKGGKGLGVMAASIEIGLNFIGNMVLFSKIESLSIGFLSAAVYMMTEVSGKFMILYAMESVFARNALIMPKDEALEKLRIAKENVAHRWAYEMVGEKMLLLLAPVVCIAANTSDLTLEEMGTIAGIFFIVEIFTDVSQCYVLEKHFAVPITTVSVRPSVDSCILWAGVVVANGQCVQMGFSTFESDGVPPVSFNSTLTNETTV</sequence>
<protein>
    <submittedName>
        <fullName evidence="3">Uncharacterized protein</fullName>
    </submittedName>
</protein>
<feature type="compositionally biased region" description="Basic and acidic residues" evidence="1">
    <location>
        <begin position="8"/>
        <end position="23"/>
    </location>
</feature>
<reference evidence="3" key="1">
    <citation type="submission" date="2022-07" db="EMBL/GenBank/DDBJ databases">
        <title>Genome analysis of Parmales, a sister group of diatoms, reveals the evolutionary specialization of diatoms from phago-mixotrophs to photoautotrophs.</title>
        <authorList>
            <person name="Ban H."/>
            <person name="Sato S."/>
            <person name="Yoshikawa S."/>
            <person name="Kazumasa Y."/>
            <person name="Nakamura Y."/>
            <person name="Ichinomiya M."/>
            <person name="Saitoh K."/>
            <person name="Sato N."/>
            <person name="Blanc-Mathieu R."/>
            <person name="Endo H."/>
            <person name="Kuwata A."/>
            <person name="Ogata H."/>
        </authorList>
    </citation>
    <scope>NUCLEOTIDE SEQUENCE</scope>
</reference>
<dbReference type="EMBL" id="BRXZ01002558">
    <property type="protein sequence ID" value="GMH64915.1"/>
    <property type="molecule type" value="Genomic_DNA"/>
</dbReference>
<organism evidence="3 4">
    <name type="scientific">Triparma retinervis</name>
    <dbReference type="NCBI Taxonomy" id="2557542"/>
    <lineage>
        <taxon>Eukaryota</taxon>
        <taxon>Sar</taxon>
        <taxon>Stramenopiles</taxon>
        <taxon>Ochrophyta</taxon>
        <taxon>Bolidophyceae</taxon>
        <taxon>Parmales</taxon>
        <taxon>Triparmaceae</taxon>
        <taxon>Triparma</taxon>
    </lineage>
</organism>
<feature type="transmembrane region" description="Helical" evidence="2">
    <location>
        <begin position="367"/>
        <end position="391"/>
    </location>
</feature>
<evidence type="ECO:0000313" key="3">
    <source>
        <dbReference type="EMBL" id="GMH64915.1"/>
    </source>
</evidence>
<proteinExistence type="predicted"/>
<keyword evidence="2" id="KW-1133">Transmembrane helix</keyword>
<keyword evidence="2" id="KW-0812">Transmembrane</keyword>
<evidence type="ECO:0000313" key="4">
    <source>
        <dbReference type="Proteomes" id="UP001165082"/>
    </source>
</evidence>
<dbReference type="Proteomes" id="UP001165082">
    <property type="component" value="Unassembled WGS sequence"/>
</dbReference>
<keyword evidence="4" id="KW-1185">Reference proteome</keyword>